<name>A0AA39KUY9_MICHY</name>
<proteinExistence type="predicted"/>
<protein>
    <submittedName>
        <fullName evidence="1">Uncharacterized protein</fullName>
    </submittedName>
</protein>
<dbReference type="AlphaFoldDB" id="A0AA39KUY9"/>
<reference evidence="1" key="1">
    <citation type="journal article" date="2023" name="bioRxiv">
        <title>Scaffold-level genome assemblies of two parasitoid biocontrol wasps reveal the parthenogenesis mechanism and an associated novel virus.</title>
        <authorList>
            <person name="Inwood S."/>
            <person name="Skelly J."/>
            <person name="Guhlin J."/>
            <person name="Harrop T."/>
            <person name="Goldson S."/>
            <person name="Dearden P."/>
        </authorList>
    </citation>
    <scope>NUCLEOTIDE SEQUENCE</scope>
    <source>
        <strain evidence="1">Lincoln</strain>
        <tissue evidence="1">Whole body</tissue>
    </source>
</reference>
<accession>A0AA39KUY9</accession>
<reference evidence="1" key="2">
    <citation type="submission" date="2023-03" db="EMBL/GenBank/DDBJ databases">
        <authorList>
            <person name="Inwood S.N."/>
            <person name="Skelly J.G."/>
            <person name="Guhlin J."/>
            <person name="Harrop T.W.R."/>
            <person name="Goldson S.G."/>
            <person name="Dearden P.K."/>
        </authorList>
    </citation>
    <scope>NUCLEOTIDE SEQUENCE</scope>
    <source>
        <strain evidence="1">Lincoln</strain>
        <tissue evidence="1">Whole body</tissue>
    </source>
</reference>
<gene>
    <name evidence="1" type="ORF">PV327_010466</name>
</gene>
<comment type="caution">
    <text evidence="1">The sequence shown here is derived from an EMBL/GenBank/DDBJ whole genome shotgun (WGS) entry which is preliminary data.</text>
</comment>
<evidence type="ECO:0000313" key="1">
    <source>
        <dbReference type="EMBL" id="KAK0174730.1"/>
    </source>
</evidence>
<organism evidence="1 2">
    <name type="scientific">Microctonus hyperodae</name>
    <name type="common">Parasitoid wasp</name>
    <dbReference type="NCBI Taxonomy" id="165561"/>
    <lineage>
        <taxon>Eukaryota</taxon>
        <taxon>Metazoa</taxon>
        <taxon>Ecdysozoa</taxon>
        <taxon>Arthropoda</taxon>
        <taxon>Hexapoda</taxon>
        <taxon>Insecta</taxon>
        <taxon>Pterygota</taxon>
        <taxon>Neoptera</taxon>
        <taxon>Endopterygota</taxon>
        <taxon>Hymenoptera</taxon>
        <taxon>Apocrita</taxon>
        <taxon>Ichneumonoidea</taxon>
        <taxon>Braconidae</taxon>
        <taxon>Euphorinae</taxon>
        <taxon>Microctonus</taxon>
    </lineage>
</organism>
<dbReference type="Proteomes" id="UP001168972">
    <property type="component" value="Unassembled WGS sequence"/>
</dbReference>
<sequence>MCGYYVTPLKYRFIQRPGKQSQWKHRRTVSRRLIEGEQGALGLKESCAHVMLECALEGDRGRKRKGKCQASEWGVFVDDGHSSKLGTIREKAVKN</sequence>
<keyword evidence="2" id="KW-1185">Reference proteome</keyword>
<evidence type="ECO:0000313" key="2">
    <source>
        <dbReference type="Proteomes" id="UP001168972"/>
    </source>
</evidence>
<dbReference type="EMBL" id="JAQQBR010000006">
    <property type="protein sequence ID" value="KAK0174730.1"/>
    <property type="molecule type" value="Genomic_DNA"/>
</dbReference>